<dbReference type="PROSITE" id="PS51671">
    <property type="entry name" value="ACT"/>
    <property type="match status" value="2"/>
</dbReference>
<feature type="domain" description="ACT" evidence="3">
    <location>
        <begin position="100"/>
        <end position="174"/>
    </location>
</feature>
<proteinExistence type="predicted"/>
<dbReference type="PANTHER" id="PTHR47320">
    <property type="entry name" value="BIFUNCTIONAL URIDYLYLTRANSFERASE/URIDYLYL-REMOVING ENZYME"/>
    <property type="match status" value="1"/>
</dbReference>
<dbReference type="GO" id="GO:0008773">
    <property type="term" value="F:[protein-PII] uridylyltransferase activity"/>
    <property type="evidence" value="ECO:0007669"/>
    <property type="project" value="InterPro"/>
</dbReference>
<accession>A0A830HRV2</accession>
<evidence type="ECO:0000256" key="1">
    <source>
        <dbReference type="ARBA" id="ARBA00022801"/>
    </source>
</evidence>
<dbReference type="Gene3D" id="3.30.70.260">
    <property type="match status" value="1"/>
</dbReference>
<gene>
    <name evidence="4" type="ORF">PPROV_000859900</name>
</gene>
<dbReference type="CDD" id="cd04873">
    <property type="entry name" value="ACT_UUR-ACR-like"/>
    <property type="match status" value="1"/>
</dbReference>
<dbReference type="GO" id="GO:0016787">
    <property type="term" value="F:hydrolase activity"/>
    <property type="evidence" value="ECO:0007669"/>
    <property type="project" value="UniProtKB-KW"/>
</dbReference>
<sequence>MLVSRSLHGAHAHAHARGLGSSRSSSLNMRTPASQVQVVCNRCTGGAQVVRHHRPCRATTTDTSMPPSDSVTFSFDSDGPEGADSIEIDVAMIGTTGKMKLDIKTKDRDGLLTIISQALNAANATIENANVTTTPDTDMVNDTFVITPLGPEPLVEAEVRTAVISALLDETVPSANATNDDAEVDDEETADVQVMRFDAMPENMLVVVIEGKDRPGLLAKITSTFAELKLKVHSAEITTTKFQTVRNRFAVIKGGDSSLTSDDIKERVLAVVDA</sequence>
<dbReference type="InterPro" id="IPR010043">
    <property type="entry name" value="UTase/UR"/>
</dbReference>
<dbReference type="EMBL" id="BNJQ01000026">
    <property type="protein sequence ID" value="GHP09864.1"/>
    <property type="molecule type" value="Genomic_DNA"/>
</dbReference>
<organism evidence="4 5">
    <name type="scientific">Pycnococcus provasolii</name>
    <dbReference type="NCBI Taxonomy" id="41880"/>
    <lineage>
        <taxon>Eukaryota</taxon>
        <taxon>Viridiplantae</taxon>
        <taxon>Chlorophyta</taxon>
        <taxon>Pseudoscourfieldiophyceae</taxon>
        <taxon>Pseudoscourfieldiales</taxon>
        <taxon>Pycnococcaceae</taxon>
        <taxon>Pycnococcus</taxon>
    </lineage>
</organism>
<feature type="compositionally biased region" description="Low complexity" evidence="2">
    <location>
        <begin position="17"/>
        <end position="27"/>
    </location>
</feature>
<reference evidence="4" key="1">
    <citation type="submission" date="2020-10" db="EMBL/GenBank/DDBJ databases">
        <title>Unveiling of a novel bifunctional photoreceptor, Dualchrome1, isolated from a cosmopolitan green alga.</title>
        <authorList>
            <person name="Suzuki S."/>
            <person name="Kawachi M."/>
        </authorList>
    </citation>
    <scope>NUCLEOTIDE SEQUENCE</scope>
    <source>
        <strain evidence="4">NIES 2893</strain>
    </source>
</reference>
<dbReference type="AlphaFoldDB" id="A0A830HRV2"/>
<name>A0A830HRV2_9CHLO</name>
<protein>
    <recommendedName>
        <fullName evidence="3">ACT domain-containing protein</fullName>
    </recommendedName>
</protein>
<keyword evidence="1" id="KW-0378">Hydrolase</keyword>
<keyword evidence="5" id="KW-1185">Reference proteome</keyword>
<comment type="caution">
    <text evidence="4">The sequence shown here is derived from an EMBL/GenBank/DDBJ whole genome shotgun (WGS) entry which is preliminary data.</text>
</comment>
<feature type="region of interest" description="Disordered" evidence="2">
    <location>
        <begin position="1"/>
        <end position="30"/>
    </location>
</feature>
<evidence type="ECO:0000259" key="3">
    <source>
        <dbReference type="PROSITE" id="PS51671"/>
    </source>
</evidence>
<dbReference type="SUPFAM" id="SSF55021">
    <property type="entry name" value="ACT-like"/>
    <property type="match status" value="1"/>
</dbReference>
<evidence type="ECO:0000313" key="4">
    <source>
        <dbReference type="EMBL" id="GHP09864.1"/>
    </source>
</evidence>
<evidence type="ECO:0000256" key="2">
    <source>
        <dbReference type="SAM" id="MobiDB-lite"/>
    </source>
</evidence>
<dbReference type="Pfam" id="PF01842">
    <property type="entry name" value="ACT"/>
    <property type="match status" value="1"/>
</dbReference>
<dbReference type="InterPro" id="IPR045865">
    <property type="entry name" value="ACT-like_dom_sf"/>
</dbReference>
<evidence type="ECO:0000313" key="5">
    <source>
        <dbReference type="Proteomes" id="UP000660262"/>
    </source>
</evidence>
<dbReference type="Proteomes" id="UP000660262">
    <property type="component" value="Unassembled WGS sequence"/>
</dbReference>
<feature type="domain" description="ACT" evidence="3">
    <location>
        <begin position="206"/>
        <end position="274"/>
    </location>
</feature>
<dbReference type="InterPro" id="IPR002912">
    <property type="entry name" value="ACT_dom"/>
</dbReference>
<dbReference type="PANTHER" id="PTHR47320:SF1">
    <property type="entry name" value="BIFUNCTIONAL URIDYLYLTRANSFERASE_URIDYLYL-REMOVING ENZYME"/>
    <property type="match status" value="1"/>
</dbReference>